<evidence type="ECO:0000313" key="2">
    <source>
        <dbReference type="Proteomes" id="UP000054047"/>
    </source>
</evidence>
<keyword evidence="2" id="KW-1185">Reference proteome</keyword>
<proteinExistence type="predicted"/>
<dbReference type="EMBL" id="KN726229">
    <property type="protein sequence ID" value="KIH69052.1"/>
    <property type="molecule type" value="Genomic_DNA"/>
</dbReference>
<name>A0A0C2E138_9BILA</name>
<evidence type="ECO:0000313" key="1">
    <source>
        <dbReference type="EMBL" id="KIH69052.1"/>
    </source>
</evidence>
<sequence length="247" mass="27940">MTITLIPQLQSMQQARDDPRSLRNNLNEAIIAAVQKQRETVDSTHMINMVLRTFSKPVQNEIAKKEFDSGKTWNMSELLDNISTVVKRKEHRDLRQNNTIRQDFSTFHTSTSSTIQGCIGCGKNHKFKDFAAKTISSKTVWPTPPPFLRWDEWNTSTHVGSVLAIDTVLLNALGQIAPPAVVVMPLSYVDPGNKDDNHFTASQDDRIPDFIHAAYHKLNDALPHHRTRTALRNKHRLVSIPDIGVQT</sequence>
<dbReference type="AlphaFoldDB" id="A0A0C2E138"/>
<organism evidence="1 2">
    <name type="scientific">Ancylostoma duodenale</name>
    <dbReference type="NCBI Taxonomy" id="51022"/>
    <lineage>
        <taxon>Eukaryota</taxon>
        <taxon>Metazoa</taxon>
        <taxon>Ecdysozoa</taxon>
        <taxon>Nematoda</taxon>
        <taxon>Chromadorea</taxon>
        <taxon>Rhabditida</taxon>
        <taxon>Rhabditina</taxon>
        <taxon>Rhabditomorpha</taxon>
        <taxon>Strongyloidea</taxon>
        <taxon>Ancylostomatidae</taxon>
        <taxon>Ancylostomatinae</taxon>
        <taxon>Ancylostoma</taxon>
    </lineage>
</organism>
<protein>
    <submittedName>
        <fullName evidence="1">Uncharacterized protein</fullName>
    </submittedName>
</protein>
<gene>
    <name evidence="1" type="ORF">ANCDUO_00602</name>
</gene>
<dbReference type="Proteomes" id="UP000054047">
    <property type="component" value="Unassembled WGS sequence"/>
</dbReference>
<accession>A0A0C2E138</accession>
<dbReference type="OrthoDB" id="5841653at2759"/>
<reference evidence="1 2" key="1">
    <citation type="submission" date="2013-12" db="EMBL/GenBank/DDBJ databases">
        <title>Draft genome of the parsitic nematode Ancylostoma duodenale.</title>
        <authorList>
            <person name="Mitreva M."/>
        </authorList>
    </citation>
    <scope>NUCLEOTIDE SEQUENCE [LARGE SCALE GENOMIC DNA]</scope>
    <source>
        <strain evidence="1 2">Zhejiang</strain>
    </source>
</reference>